<keyword evidence="1" id="KW-0812">Transmembrane</keyword>
<accession>A0A0M3IW27</accession>
<keyword evidence="3" id="KW-1185">Reference proteome</keyword>
<evidence type="ECO:0000259" key="2">
    <source>
        <dbReference type="Pfam" id="PF01705"/>
    </source>
</evidence>
<name>A0A0M3IW27_ASCLU</name>
<dbReference type="InterPro" id="IPR002619">
    <property type="entry name" value="CX"/>
</dbReference>
<reference evidence="4" key="1">
    <citation type="submission" date="2017-02" db="UniProtKB">
        <authorList>
            <consortium name="WormBaseParasite"/>
        </authorList>
    </citation>
    <scope>IDENTIFICATION</scope>
</reference>
<dbReference type="PANTHER" id="PTHR47520">
    <property type="entry name" value="CX DOMAIN-CONTAINING PROTEIN-RELATED"/>
    <property type="match status" value="1"/>
</dbReference>
<sequence>MRIFFRNFRSSLRSSMLSNSLRMTGLIVIANPTLPYYYGGNYYYWSHSHYNNRETKRSDRKKCLIHFNETHELDGIYLDENETIPEVVIWECKLDSYCCGMECCVEINDRRRQTFKIIFGIFCVLIITMLAICCIAIIKDAKAVKYDSIRFA</sequence>
<dbReference type="PANTHER" id="PTHR47520:SF11">
    <property type="entry name" value="CX DOMAIN-CONTAINING PROTEIN"/>
    <property type="match status" value="1"/>
</dbReference>
<keyword evidence="1" id="KW-0472">Membrane</keyword>
<dbReference type="Proteomes" id="UP000036681">
    <property type="component" value="Unplaced"/>
</dbReference>
<dbReference type="WBParaSite" id="ALUE_0002295501-mRNA-1">
    <property type="protein sequence ID" value="ALUE_0002295501-mRNA-1"/>
    <property type="gene ID" value="ALUE_0002295501"/>
</dbReference>
<dbReference type="Pfam" id="PF01705">
    <property type="entry name" value="CX"/>
    <property type="match status" value="1"/>
</dbReference>
<evidence type="ECO:0000256" key="1">
    <source>
        <dbReference type="SAM" id="Phobius"/>
    </source>
</evidence>
<keyword evidence="1" id="KW-1133">Transmembrane helix</keyword>
<feature type="transmembrane region" description="Helical" evidence="1">
    <location>
        <begin position="117"/>
        <end position="138"/>
    </location>
</feature>
<evidence type="ECO:0000313" key="3">
    <source>
        <dbReference type="Proteomes" id="UP000036681"/>
    </source>
</evidence>
<evidence type="ECO:0000313" key="4">
    <source>
        <dbReference type="WBParaSite" id="ALUE_0002295501-mRNA-1"/>
    </source>
</evidence>
<dbReference type="AlphaFoldDB" id="A0A0M3IW27"/>
<organism evidence="3 4">
    <name type="scientific">Ascaris lumbricoides</name>
    <name type="common">Giant roundworm</name>
    <dbReference type="NCBI Taxonomy" id="6252"/>
    <lineage>
        <taxon>Eukaryota</taxon>
        <taxon>Metazoa</taxon>
        <taxon>Ecdysozoa</taxon>
        <taxon>Nematoda</taxon>
        <taxon>Chromadorea</taxon>
        <taxon>Rhabditida</taxon>
        <taxon>Spirurina</taxon>
        <taxon>Ascaridomorpha</taxon>
        <taxon>Ascaridoidea</taxon>
        <taxon>Ascarididae</taxon>
        <taxon>Ascaris</taxon>
    </lineage>
</organism>
<feature type="domain" description="CX" evidence="2">
    <location>
        <begin position="43"/>
        <end position="104"/>
    </location>
</feature>
<protein>
    <submittedName>
        <fullName evidence="4">CX domain-containing protein</fullName>
    </submittedName>
</protein>
<proteinExistence type="predicted"/>